<dbReference type="AlphaFoldDB" id="A0A5S9R6C1"/>
<protein>
    <submittedName>
        <fullName evidence="1">Uncharacterized protein</fullName>
    </submittedName>
</protein>
<keyword evidence="2" id="KW-1185">Reference proteome</keyword>
<sequence>MTLNVNATPNRLCMTGDVTVGTHFGPVQSVTPICIEGQGHRPHVDVRFAGGLRLELDQAAVVELARRFPEALARLPFLPDVHDACLDQDDETGGA</sequence>
<proteinExistence type="predicted"/>
<reference evidence="1 2" key="1">
    <citation type="submission" date="2019-11" db="EMBL/GenBank/DDBJ databases">
        <authorList>
            <person name="Holert J."/>
        </authorList>
    </citation>
    <scope>NUCLEOTIDE SEQUENCE [LARGE SCALE GENOMIC DNA]</scope>
    <source>
        <strain evidence="1">BC8_1</strain>
    </source>
</reference>
<organism evidence="1 2">
    <name type="scientific">Mycolicibacterium vanbaalenii</name>
    <name type="common">Mycobacterium vanbaalenii</name>
    <dbReference type="NCBI Taxonomy" id="110539"/>
    <lineage>
        <taxon>Bacteria</taxon>
        <taxon>Bacillati</taxon>
        <taxon>Actinomycetota</taxon>
        <taxon>Actinomycetes</taxon>
        <taxon>Mycobacteriales</taxon>
        <taxon>Mycobacteriaceae</taxon>
        <taxon>Mycolicibacterium</taxon>
    </lineage>
</organism>
<dbReference type="EMBL" id="CACSIP010000035">
    <property type="protein sequence ID" value="CAA0129274.1"/>
    <property type="molecule type" value="Genomic_DNA"/>
</dbReference>
<dbReference type="RefSeq" id="WP_159233474.1">
    <property type="nucleotide sequence ID" value="NZ_CACSIP010000035.1"/>
</dbReference>
<dbReference type="Proteomes" id="UP000430146">
    <property type="component" value="Unassembled WGS sequence"/>
</dbReference>
<gene>
    <name evidence="1" type="ORF">AELLOGFF_05500</name>
</gene>
<evidence type="ECO:0000313" key="2">
    <source>
        <dbReference type="Proteomes" id="UP000430146"/>
    </source>
</evidence>
<accession>A0A5S9R6C1</accession>
<name>A0A5S9R6C1_MYCVN</name>
<dbReference type="OrthoDB" id="3399802at2"/>
<evidence type="ECO:0000313" key="1">
    <source>
        <dbReference type="EMBL" id="CAA0129274.1"/>
    </source>
</evidence>